<dbReference type="RefSeq" id="WP_013215555.1">
    <property type="nucleotide sequence ID" value="NC_014313.1"/>
</dbReference>
<dbReference type="STRING" id="582899.Hden_1544"/>
<dbReference type="InterPro" id="IPR011604">
    <property type="entry name" value="PDDEXK-like_dom_sf"/>
</dbReference>
<name>D8JXZ7_HYPDA</name>
<dbReference type="CDD" id="cd22343">
    <property type="entry name" value="PDDEXK_lambda_exonuclease-like"/>
    <property type="match status" value="1"/>
</dbReference>
<evidence type="ECO:0000313" key="3">
    <source>
        <dbReference type="Proteomes" id="UP000002033"/>
    </source>
</evidence>
<feature type="domain" description="YqaJ viral recombinase" evidence="1">
    <location>
        <begin position="12"/>
        <end position="152"/>
    </location>
</feature>
<dbReference type="InterPro" id="IPR019080">
    <property type="entry name" value="YqaJ_viral_recombinase"/>
</dbReference>
<dbReference type="Proteomes" id="UP000002033">
    <property type="component" value="Chromosome"/>
</dbReference>
<proteinExistence type="predicted"/>
<keyword evidence="2" id="KW-0255">Endonuclease</keyword>
<dbReference type="NCBIfam" id="TIGR03033">
    <property type="entry name" value="phage_rel_nuc"/>
    <property type="match status" value="1"/>
</dbReference>
<dbReference type="InterPro" id="IPR011335">
    <property type="entry name" value="Restrct_endonuc-II-like"/>
</dbReference>
<dbReference type="InterPro" id="IPR017482">
    <property type="entry name" value="Lambda-type_endonuclease"/>
</dbReference>
<dbReference type="SUPFAM" id="SSF52980">
    <property type="entry name" value="Restriction endonuclease-like"/>
    <property type="match status" value="1"/>
</dbReference>
<evidence type="ECO:0000313" key="2">
    <source>
        <dbReference type="EMBL" id="ADJ23356.1"/>
    </source>
</evidence>
<dbReference type="InterPro" id="IPR051703">
    <property type="entry name" value="NF-kappa-B_Signaling_Reg"/>
</dbReference>
<dbReference type="OrthoDB" id="1245848at2"/>
<keyword evidence="2" id="KW-0540">Nuclease</keyword>
<sequence precursor="true">MNVIDCEQNSAEWLAARCGNLGASSIADMVAKTRTGWGASRFNLAARIVCERLTGTPQESYTNAAMQWGHDTEPQARAMYEFMRDVAVQQVGLVLHPSINKSHASPDGLVGDAGLIEIKCPNTATHIETLLSEDVEGKYIKQMQWQMACCGRAWCDFVSFDPRLPAEMQMFVQRVPRDDGFIAELEREARLFLAEIDKTIATLSDKYLSREAAE</sequence>
<dbReference type="eggNOG" id="ENOG503036R">
    <property type="taxonomic scope" value="Bacteria"/>
</dbReference>
<dbReference type="HOGENOM" id="CLU_065649_2_1_5"/>
<dbReference type="Gene3D" id="3.90.320.10">
    <property type="match status" value="1"/>
</dbReference>
<protein>
    <submittedName>
        <fullName evidence="2">Phage-type endonuclease</fullName>
    </submittedName>
</protein>
<keyword evidence="3" id="KW-1185">Reference proteome</keyword>
<evidence type="ECO:0000259" key="1">
    <source>
        <dbReference type="Pfam" id="PF09588"/>
    </source>
</evidence>
<dbReference type="GO" id="GO:0004519">
    <property type="term" value="F:endonuclease activity"/>
    <property type="evidence" value="ECO:0007669"/>
    <property type="project" value="UniProtKB-KW"/>
</dbReference>
<dbReference type="PANTHER" id="PTHR46609">
    <property type="entry name" value="EXONUCLEASE, PHAGE-TYPE/RECB, C-TERMINAL DOMAIN-CONTAINING PROTEIN"/>
    <property type="match status" value="1"/>
</dbReference>
<accession>D8JXZ7</accession>
<gene>
    <name evidence="2" type="ordered locus">Hden_1544</name>
</gene>
<organism evidence="2 3">
    <name type="scientific">Hyphomicrobium denitrificans (strain ATCC 51888 / DSM 1869 / NCIMB 11706 / TK 0415)</name>
    <dbReference type="NCBI Taxonomy" id="582899"/>
    <lineage>
        <taxon>Bacteria</taxon>
        <taxon>Pseudomonadati</taxon>
        <taxon>Pseudomonadota</taxon>
        <taxon>Alphaproteobacteria</taxon>
        <taxon>Hyphomicrobiales</taxon>
        <taxon>Hyphomicrobiaceae</taxon>
        <taxon>Hyphomicrobium</taxon>
    </lineage>
</organism>
<reference evidence="3" key="1">
    <citation type="journal article" date="2011" name="J. Bacteriol.">
        <title>Genome sequences of eight morphologically diverse alphaproteobacteria.</title>
        <authorList>
            <consortium name="US DOE Joint Genome Institute"/>
            <person name="Brown P.J."/>
            <person name="Kysela D.T."/>
            <person name="Buechlein A."/>
            <person name="Hemmerich C."/>
            <person name="Brun Y.V."/>
        </authorList>
    </citation>
    <scope>NUCLEOTIDE SEQUENCE [LARGE SCALE GENOMIC DNA]</scope>
    <source>
        <strain evidence="3">ATCC 51888 / DSM 1869 / NCIB 11706 / TK 0415</strain>
    </source>
</reference>
<keyword evidence="2" id="KW-0378">Hydrolase</keyword>
<dbReference type="Pfam" id="PF09588">
    <property type="entry name" value="YqaJ"/>
    <property type="match status" value="1"/>
</dbReference>
<dbReference type="PANTHER" id="PTHR46609:SF6">
    <property type="entry name" value="EXONUCLEASE, PHAGE-TYPE_RECB, C-TERMINAL DOMAIN-CONTAINING PROTEIN-RELATED"/>
    <property type="match status" value="1"/>
</dbReference>
<dbReference type="EMBL" id="CP002083">
    <property type="protein sequence ID" value="ADJ23356.1"/>
    <property type="molecule type" value="Genomic_DNA"/>
</dbReference>
<dbReference type="AlphaFoldDB" id="D8JXZ7"/>
<dbReference type="KEGG" id="hdn:Hden_1544"/>